<dbReference type="EnsemblMetazoa" id="Aqu2.1.20537_001">
    <property type="protein sequence ID" value="Aqu2.1.20537_001"/>
    <property type="gene ID" value="Aqu2.1.20537"/>
</dbReference>
<sequence length="29" mass="3426">MNLYNKLLTQVEITDLINTMNYGLVWIVL</sequence>
<reference evidence="1" key="1">
    <citation type="submission" date="2017-05" db="UniProtKB">
        <authorList>
            <consortium name="EnsemblMetazoa"/>
        </authorList>
    </citation>
    <scope>IDENTIFICATION</scope>
</reference>
<accession>A0A1X7TYQ1</accession>
<organism evidence="1">
    <name type="scientific">Amphimedon queenslandica</name>
    <name type="common">Sponge</name>
    <dbReference type="NCBI Taxonomy" id="400682"/>
    <lineage>
        <taxon>Eukaryota</taxon>
        <taxon>Metazoa</taxon>
        <taxon>Porifera</taxon>
        <taxon>Demospongiae</taxon>
        <taxon>Heteroscleromorpha</taxon>
        <taxon>Haplosclerida</taxon>
        <taxon>Niphatidae</taxon>
        <taxon>Amphimedon</taxon>
    </lineage>
</organism>
<evidence type="ECO:0000313" key="1">
    <source>
        <dbReference type="EnsemblMetazoa" id="Aqu2.1.20537_001"/>
    </source>
</evidence>
<protein>
    <submittedName>
        <fullName evidence="1">Uncharacterized protein</fullName>
    </submittedName>
</protein>
<proteinExistence type="predicted"/>
<dbReference type="InParanoid" id="A0A1X7TYQ1"/>
<dbReference type="AlphaFoldDB" id="A0A1X7TYQ1"/>
<name>A0A1X7TYQ1_AMPQE</name>